<sequence>MEIQTTPAWQEAFPGGHVGALLLNNIDNTRRGPELEERKRSLETRLRAEFGHLSRAELLELEVLNAYRAYYRGFDQTYHVQLQQESIVHKNKAMPNVSPLVDASFLAELETLVLTASHDADRLAWPLTIDVTQGGEAFEQMNGKVRSLKASDMMMADTQGTVCTILYGQDRRTPVSTATRRVLYVCYAPPGVTEQRVRQQLDIMLSHVRLFASGVQVEGLEIFTGGVTS</sequence>
<dbReference type="Gene3D" id="3.50.40.10">
    <property type="entry name" value="Phenylalanyl-trna Synthetase, Chain B, domain 3"/>
    <property type="match status" value="1"/>
</dbReference>
<evidence type="ECO:0000313" key="2">
    <source>
        <dbReference type="EMBL" id="MBB5365811.1"/>
    </source>
</evidence>
<dbReference type="RefSeq" id="WP_184137613.1">
    <property type="nucleotide sequence ID" value="NZ_JACHFL010000022.1"/>
</dbReference>
<comment type="caution">
    <text evidence="2">The sequence shown here is derived from an EMBL/GenBank/DDBJ whole genome shotgun (WGS) entry which is preliminary data.</text>
</comment>
<organism evidence="2 3">
    <name type="scientific">Deinococcus humi</name>
    <dbReference type="NCBI Taxonomy" id="662880"/>
    <lineage>
        <taxon>Bacteria</taxon>
        <taxon>Thermotogati</taxon>
        <taxon>Deinococcota</taxon>
        <taxon>Deinococci</taxon>
        <taxon>Deinococcales</taxon>
        <taxon>Deinococcaceae</taxon>
        <taxon>Deinococcus</taxon>
    </lineage>
</organism>
<feature type="domain" description="B3/B4 tRNA-binding" evidence="1">
    <location>
        <begin position="65"/>
        <end position="213"/>
    </location>
</feature>
<dbReference type="SMART" id="SM00873">
    <property type="entry name" value="B3_4"/>
    <property type="match status" value="1"/>
</dbReference>
<dbReference type="Pfam" id="PF03483">
    <property type="entry name" value="B3_4"/>
    <property type="match status" value="1"/>
</dbReference>
<keyword evidence="3" id="KW-1185">Reference proteome</keyword>
<dbReference type="AlphaFoldDB" id="A0A7W8JYZ4"/>
<reference evidence="2 3" key="1">
    <citation type="submission" date="2020-08" db="EMBL/GenBank/DDBJ databases">
        <title>Genomic Encyclopedia of Type Strains, Phase IV (KMG-IV): sequencing the most valuable type-strain genomes for metagenomic binning, comparative biology and taxonomic classification.</title>
        <authorList>
            <person name="Goeker M."/>
        </authorList>
    </citation>
    <scope>NUCLEOTIDE SEQUENCE [LARGE SCALE GENOMIC DNA]</scope>
    <source>
        <strain evidence="2 3">DSM 27939</strain>
    </source>
</reference>
<name>A0A7W8JYZ4_9DEIO</name>
<protein>
    <submittedName>
        <fullName evidence="2">DNA/RNA-binding domain of Phe-tRNA-synthetase-like protein</fullName>
    </submittedName>
</protein>
<dbReference type="EMBL" id="JACHFL010000022">
    <property type="protein sequence ID" value="MBB5365811.1"/>
    <property type="molecule type" value="Genomic_DNA"/>
</dbReference>
<accession>A0A7W8JYZ4</accession>
<dbReference type="PANTHER" id="PTHR39209:SF2">
    <property type="entry name" value="CYTOPLASMIC PROTEIN"/>
    <property type="match status" value="1"/>
</dbReference>
<proteinExistence type="predicted"/>
<dbReference type="PANTHER" id="PTHR39209">
    <property type="match status" value="1"/>
</dbReference>
<evidence type="ECO:0000259" key="1">
    <source>
        <dbReference type="SMART" id="SM00873"/>
    </source>
</evidence>
<gene>
    <name evidence="2" type="ORF">HNQ08_004937</name>
</gene>
<dbReference type="GO" id="GO:0003723">
    <property type="term" value="F:RNA binding"/>
    <property type="evidence" value="ECO:0007669"/>
    <property type="project" value="InterPro"/>
</dbReference>
<evidence type="ECO:0000313" key="3">
    <source>
        <dbReference type="Proteomes" id="UP000552709"/>
    </source>
</evidence>
<dbReference type="InterPro" id="IPR020825">
    <property type="entry name" value="Phe-tRNA_synthase-like_B3/B4"/>
</dbReference>
<dbReference type="SUPFAM" id="SSF56037">
    <property type="entry name" value="PheT/TilS domain"/>
    <property type="match status" value="1"/>
</dbReference>
<dbReference type="Proteomes" id="UP000552709">
    <property type="component" value="Unassembled WGS sequence"/>
</dbReference>
<dbReference type="GO" id="GO:0004826">
    <property type="term" value="F:phenylalanine-tRNA ligase activity"/>
    <property type="evidence" value="ECO:0007669"/>
    <property type="project" value="InterPro"/>
</dbReference>
<dbReference type="InterPro" id="IPR005146">
    <property type="entry name" value="B3/B4_tRNA-bd"/>
</dbReference>